<keyword evidence="1" id="KW-1133">Transmembrane helix</keyword>
<organism evidence="3 4">
    <name type="scientific">Sphingomonas colocasiae</name>
    <dbReference type="NCBI Taxonomy" id="1848973"/>
    <lineage>
        <taxon>Bacteria</taxon>
        <taxon>Pseudomonadati</taxon>
        <taxon>Pseudomonadota</taxon>
        <taxon>Alphaproteobacteria</taxon>
        <taxon>Sphingomonadales</taxon>
        <taxon>Sphingomonadaceae</taxon>
        <taxon>Sphingomonas</taxon>
    </lineage>
</organism>
<dbReference type="Gene3D" id="3.40.50.1820">
    <property type="entry name" value="alpha/beta hydrolase"/>
    <property type="match status" value="1"/>
</dbReference>
<keyword evidence="1" id="KW-0472">Membrane</keyword>
<dbReference type="EMBL" id="JAINVV010000007">
    <property type="protein sequence ID" value="MBY8823643.1"/>
    <property type="molecule type" value="Genomic_DNA"/>
</dbReference>
<accession>A0ABS7PQP2</accession>
<evidence type="ECO:0000313" key="3">
    <source>
        <dbReference type="EMBL" id="MBY8823643.1"/>
    </source>
</evidence>
<dbReference type="Proteomes" id="UP000706039">
    <property type="component" value="Unassembled WGS sequence"/>
</dbReference>
<dbReference type="Pfam" id="PF00561">
    <property type="entry name" value="Abhydrolase_1"/>
    <property type="match status" value="1"/>
</dbReference>
<dbReference type="InterPro" id="IPR029058">
    <property type="entry name" value="AB_hydrolase_fold"/>
</dbReference>
<proteinExistence type="predicted"/>
<evidence type="ECO:0000256" key="1">
    <source>
        <dbReference type="SAM" id="Phobius"/>
    </source>
</evidence>
<name>A0ABS7PQP2_9SPHN</name>
<protein>
    <recommendedName>
        <fullName evidence="2">AB hydrolase-1 domain-containing protein</fullName>
    </recommendedName>
</protein>
<gene>
    <name evidence="3" type="ORF">K7G82_15165</name>
</gene>
<dbReference type="InterPro" id="IPR000073">
    <property type="entry name" value="AB_hydrolase_1"/>
</dbReference>
<feature type="domain" description="AB hydrolase-1" evidence="2">
    <location>
        <begin position="78"/>
        <end position="186"/>
    </location>
</feature>
<evidence type="ECO:0000313" key="4">
    <source>
        <dbReference type="Proteomes" id="UP000706039"/>
    </source>
</evidence>
<dbReference type="RefSeq" id="WP_222990759.1">
    <property type="nucleotide sequence ID" value="NZ_JAINVV010000007.1"/>
</dbReference>
<keyword evidence="1" id="KW-0812">Transmembrane</keyword>
<evidence type="ECO:0000259" key="2">
    <source>
        <dbReference type="Pfam" id="PF00561"/>
    </source>
</evidence>
<dbReference type="PANTHER" id="PTHR12277:SF79">
    <property type="entry name" value="XAA-PRO DIPEPTIDYL-PEPTIDASE-RELATED"/>
    <property type="match status" value="1"/>
</dbReference>
<dbReference type="PANTHER" id="PTHR12277">
    <property type="entry name" value="ALPHA/BETA HYDROLASE DOMAIN-CONTAINING PROTEIN"/>
    <property type="match status" value="1"/>
</dbReference>
<dbReference type="SUPFAM" id="SSF53474">
    <property type="entry name" value="alpha/beta-Hydrolases"/>
    <property type="match status" value="1"/>
</dbReference>
<keyword evidence="4" id="KW-1185">Reference proteome</keyword>
<comment type="caution">
    <text evidence="3">The sequence shown here is derived from an EMBL/GenBank/DDBJ whole genome shotgun (WGS) entry which is preliminary data.</text>
</comment>
<reference evidence="3 4" key="1">
    <citation type="submission" date="2021-08" db="EMBL/GenBank/DDBJ databases">
        <authorList>
            <person name="Tuo L."/>
        </authorList>
    </citation>
    <scope>NUCLEOTIDE SEQUENCE [LARGE SCALE GENOMIC DNA]</scope>
    <source>
        <strain evidence="3 4">JCM 31229</strain>
    </source>
</reference>
<feature type="transmembrane region" description="Helical" evidence="1">
    <location>
        <begin position="6"/>
        <end position="25"/>
    </location>
</feature>
<sequence length="270" mass="28609">MWVKIFSLLAAPALIYLTILAYVFFAQTGMVFPAGNVPPSPAMPPSAERLELASGDGDRLIGTHLPPREPGAKRLVLLGFGGNGWNADAAALKLRDLYPEADIVVFHYRGYAPSTGTPGADALIADARVIHDRVRARFPGVPIVGVGFSIGSGVAVSLAAARPLDGLILVTPFDSLANVAAGHFPWLPVRPLLRHRLEPATDIRAVRAPVALVVGGNDTLIPPAHAEALRRSVPDLVLAETLPGAGHNDIYDNIGFRAVMRDALARILAR</sequence>